<accession>A0A1M6TCK4</accession>
<dbReference type="STRING" id="1121421.SAMN02745123_02260"/>
<evidence type="ECO:0008006" key="3">
    <source>
        <dbReference type="Google" id="ProtNLM"/>
    </source>
</evidence>
<keyword evidence="2" id="KW-1185">Reference proteome</keyword>
<sequence length="580" mass="64153">MEMKPMNITSNKVPDMINKPTENGEAEKLSWPKGEVRQAIILEQLSESRYLARVGGKEICIQCFDSLPLNAKVTLELQGNLEDIFLVKPVISDTLEAVDQEELMQRLLTQLQMKDTPLHRNLIQGFLNQEIPLKSLSLQLAEKIVQKLGGDTPENIEKALLGMKLGMPPEPLLLNAVHAFLCDITSFQQGNEAKLQLFINKLVAILTDAGTAEPGQISGSVSEAQPLSALLSKEGYELLQKIQEYLKNISLEPEQGLTKTAEQLKNLLSSQLTGLTYETGMKSSNNSKVLNTNVASPSPVNLFEANMTSLTNKVTGEAGSQSPIINSKESVMTASDELITSDVGQLRKTTGEESTKQVLKELTSLADPKQSLTQTTGLDQKVPDSKFNHRDAATLLQIFSKLIENIKQAAKETGESVQVKNLVQEGTALEKQLVGQQVFQTLNRTEGQQNILYFNLPFIKQEDSQTWGQLKIIKDNTQRQDIDPKHLSMALLLNTLSMGPLLLELKVRNKEIMAGGKVTEEWVANSLRTAWPKLQEAFVKMGYQLHTCAWQVGSFTTNLLPTGLKKDDTDCSLQTVDITI</sequence>
<reference evidence="2" key="1">
    <citation type="submission" date="2016-11" db="EMBL/GenBank/DDBJ databases">
        <authorList>
            <person name="Varghese N."/>
            <person name="Submissions S."/>
        </authorList>
    </citation>
    <scope>NUCLEOTIDE SEQUENCE [LARGE SCALE GENOMIC DNA]</scope>
    <source>
        <strain evidence="2">DSM 10349</strain>
    </source>
</reference>
<dbReference type="Proteomes" id="UP000183997">
    <property type="component" value="Unassembled WGS sequence"/>
</dbReference>
<dbReference type="AlphaFoldDB" id="A0A1M6TCK4"/>
<proteinExistence type="predicted"/>
<gene>
    <name evidence="1" type="ORF">SAMN02745123_02260</name>
</gene>
<protein>
    <recommendedName>
        <fullName evidence="3">Hook-length control protein FliK</fullName>
    </recommendedName>
</protein>
<evidence type="ECO:0000313" key="1">
    <source>
        <dbReference type="EMBL" id="SHK54683.1"/>
    </source>
</evidence>
<evidence type="ECO:0000313" key="2">
    <source>
        <dbReference type="Proteomes" id="UP000183997"/>
    </source>
</evidence>
<organism evidence="1 2">
    <name type="scientific">Desulforamulus aeronauticus DSM 10349</name>
    <dbReference type="NCBI Taxonomy" id="1121421"/>
    <lineage>
        <taxon>Bacteria</taxon>
        <taxon>Bacillati</taxon>
        <taxon>Bacillota</taxon>
        <taxon>Clostridia</taxon>
        <taxon>Eubacteriales</taxon>
        <taxon>Peptococcaceae</taxon>
        <taxon>Desulforamulus</taxon>
    </lineage>
</organism>
<name>A0A1M6TCK4_9FIRM</name>
<dbReference type="EMBL" id="FRAR01000016">
    <property type="protein sequence ID" value="SHK54683.1"/>
    <property type="molecule type" value="Genomic_DNA"/>
</dbReference>